<evidence type="ECO:0000313" key="1">
    <source>
        <dbReference type="EMBL" id="VVU99508.1"/>
    </source>
</evidence>
<comment type="caution">
    <text evidence="1">The sequence shown here is derived from an EMBL/GenBank/DDBJ whole genome shotgun (WGS) entry which is preliminary data.</text>
</comment>
<organism evidence="1 2">
    <name type="scientific">Mesonia oceanica</name>
    <dbReference type="NCBI Taxonomy" id="2687242"/>
    <lineage>
        <taxon>Bacteria</taxon>
        <taxon>Pseudomonadati</taxon>
        <taxon>Bacteroidota</taxon>
        <taxon>Flavobacteriia</taxon>
        <taxon>Flavobacteriales</taxon>
        <taxon>Flavobacteriaceae</taxon>
        <taxon>Mesonia</taxon>
    </lineage>
</organism>
<keyword evidence="2" id="KW-1185">Reference proteome</keyword>
<gene>
    <name evidence="1" type="ORF">FVB9532_00762</name>
</gene>
<accession>A0AC61Y4U2</accession>
<evidence type="ECO:0000313" key="2">
    <source>
        <dbReference type="Proteomes" id="UP000356253"/>
    </source>
</evidence>
<protein>
    <submittedName>
        <fullName evidence="1">Uncharacterized protein</fullName>
    </submittedName>
</protein>
<dbReference type="EMBL" id="CABVMM010000002">
    <property type="protein sequence ID" value="VVU99508.1"/>
    <property type="molecule type" value="Genomic_DNA"/>
</dbReference>
<name>A0AC61Y4U2_9FLAO</name>
<sequence length="118" mass="12637">MDQNQIVEIITKVTAKAQADENFKKEYIANPKKVLSDAGLNFPEEINIHLIEGTPSNSQIPNSTKTDIYLLLPTVSEEIKDESLSLKSSASCESTSSTCFTIPSCASCASSASSNSCS</sequence>
<proteinExistence type="predicted"/>
<reference evidence="1" key="1">
    <citation type="submission" date="2019-09" db="EMBL/GenBank/DDBJ databases">
        <authorList>
            <person name="Rodrigo-Torres L."/>
            <person name="Arahal R. D."/>
            <person name="Lucena T."/>
        </authorList>
    </citation>
    <scope>NUCLEOTIDE SEQUENCE</scope>
    <source>
        <strain evidence="1">ISS653</strain>
    </source>
</reference>
<dbReference type="Proteomes" id="UP000356253">
    <property type="component" value="Unassembled WGS sequence"/>
</dbReference>